<accession>A0A1S3HUY7</accession>
<feature type="binding site" evidence="8">
    <location>
        <position position="126"/>
    </location>
    <ligand>
        <name>Zn(2+)</name>
        <dbReference type="ChEBI" id="CHEBI:29105"/>
        <note>catalytic</note>
    </ligand>
</feature>
<dbReference type="Gene3D" id="2.60.120.290">
    <property type="entry name" value="Spermadhesin, CUB domain"/>
    <property type="match status" value="1"/>
</dbReference>
<keyword evidence="6" id="KW-1015">Disulfide bond</keyword>
<evidence type="ECO:0000256" key="5">
    <source>
        <dbReference type="ARBA" id="ARBA00023049"/>
    </source>
</evidence>
<dbReference type="AlphaFoldDB" id="A0A1S3HUY7"/>
<dbReference type="InterPro" id="IPR034035">
    <property type="entry name" value="Astacin-like_dom"/>
</dbReference>
<evidence type="ECO:0000256" key="1">
    <source>
        <dbReference type="ARBA" id="ARBA00022670"/>
    </source>
</evidence>
<feature type="binding site" evidence="8">
    <location>
        <position position="136"/>
    </location>
    <ligand>
        <name>Zn(2+)</name>
        <dbReference type="ChEBI" id="CHEBI:29105"/>
        <note>catalytic</note>
    </ligand>
</feature>
<evidence type="ECO:0000256" key="3">
    <source>
        <dbReference type="ARBA" id="ARBA00022801"/>
    </source>
</evidence>
<dbReference type="RefSeq" id="XP_013389361.1">
    <property type="nucleotide sequence ID" value="XM_013533907.1"/>
</dbReference>
<dbReference type="InterPro" id="IPR000859">
    <property type="entry name" value="CUB_dom"/>
</dbReference>
<feature type="domain" description="CUB" evidence="10">
    <location>
        <begin position="233"/>
        <end position="353"/>
    </location>
</feature>
<dbReference type="Proteomes" id="UP000085678">
    <property type="component" value="Unplaced"/>
</dbReference>
<dbReference type="GO" id="GO:0008270">
    <property type="term" value="F:zinc ion binding"/>
    <property type="evidence" value="ECO:0007669"/>
    <property type="project" value="UniProtKB-UniRule"/>
</dbReference>
<dbReference type="SUPFAM" id="SSF55486">
    <property type="entry name" value="Metalloproteases ('zincins'), catalytic domain"/>
    <property type="match status" value="1"/>
</dbReference>
<keyword evidence="3 8" id="KW-0378">Hydrolase</keyword>
<evidence type="ECO:0000259" key="11">
    <source>
        <dbReference type="PROSITE" id="PS51864"/>
    </source>
</evidence>
<evidence type="ECO:0000313" key="13">
    <source>
        <dbReference type="RefSeq" id="XP_013389361.1"/>
    </source>
</evidence>
<evidence type="ECO:0000256" key="4">
    <source>
        <dbReference type="ARBA" id="ARBA00022833"/>
    </source>
</evidence>
<dbReference type="SUPFAM" id="SSF49854">
    <property type="entry name" value="Spermadhesin, CUB domain"/>
    <property type="match status" value="1"/>
</dbReference>
<feature type="active site" evidence="8">
    <location>
        <position position="127"/>
    </location>
</feature>
<proteinExistence type="predicted"/>
<comment type="cofactor">
    <cofactor evidence="8 9">
        <name>Zn(2+)</name>
        <dbReference type="ChEBI" id="CHEBI:29105"/>
    </cofactor>
    <text evidence="8 9">Binds 1 zinc ion per subunit.</text>
</comment>
<dbReference type="PANTHER" id="PTHR10127">
    <property type="entry name" value="DISCOIDIN, CUB, EGF, LAMININ , AND ZINC METALLOPROTEASE DOMAIN CONTAINING"/>
    <property type="match status" value="1"/>
</dbReference>
<dbReference type="PRINTS" id="PR00480">
    <property type="entry name" value="ASTACIN"/>
</dbReference>
<gene>
    <name evidence="13" type="primary">LOC106158065</name>
</gene>
<evidence type="ECO:0000256" key="8">
    <source>
        <dbReference type="PROSITE-ProRule" id="PRU01211"/>
    </source>
</evidence>
<dbReference type="InterPro" id="IPR006026">
    <property type="entry name" value="Peptidase_Metallo"/>
</dbReference>
<dbReference type="GeneID" id="106158065"/>
<sequence>MQIGLFLLGCYSAANHSQITFHACWVTSISEMIWTNTYPLILWLTYVSGNKVKENVLKAIQHLEDNTCLRFLRFDDALPDLKFYLRIGKDSAGGCYANIGRMRESKQPQVVSLSGPGCEDVGSVIHELGHIVGLHHEHSRKDRNKYIKVNFKNVRENAMLNFMMMEGVETLAEYDVGSIMHYGTYDFSRNSEPTIEVRDQALSFLAGNRRGLSYYDIKSLSKAYRCTGPHGFCGGVISLSLSWFDRAFIHSPRFPFNYPRRQKCLWLLKGPTGSVIKLSFIYFDIKADSNKCIHWLEVRSNLVGQPGPRYCGRWNGGIIVSKDQHNNMMVVKFDSTEHVGYATTGFAAIASAIVTPDTF</sequence>
<organism evidence="12 13">
    <name type="scientific">Lingula anatina</name>
    <name type="common">Brachiopod</name>
    <name type="synonym">Lingula unguis</name>
    <dbReference type="NCBI Taxonomy" id="7574"/>
    <lineage>
        <taxon>Eukaryota</taxon>
        <taxon>Metazoa</taxon>
        <taxon>Spiralia</taxon>
        <taxon>Lophotrochozoa</taxon>
        <taxon>Brachiopoda</taxon>
        <taxon>Linguliformea</taxon>
        <taxon>Lingulata</taxon>
        <taxon>Lingulida</taxon>
        <taxon>Linguloidea</taxon>
        <taxon>Lingulidae</taxon>
        <taxon>Lingula</taxon>
    </lineage>
</organism>
<dbReference type="EC" id="3.4.24.-" evidence="9"/>
<evidence type="ECO:0000259" key="10">
    <source>
        <dbReference type="PROSITE" id="PS01180"/>
    </source>
</evidence>
<keyword evidence="4 8" id="KW-0862">Zinc</keyword>
<dbReference type="Pfam" id="PF00431">
    <property type="entry name" value="CUB"/>
    <property type="match status" value="1"/>
</dbReference>
<dbReference type="PROSITE" id="PS01180">
    <property type="entry name" value="CUB"/>
    <property type="match status" value="1"/>
</dbReference>
<dbReference type="InterPro" id="IPR001506">
    <property type="entry name" value="Peptidase_M12A"/>
</dbReference>
<evidence type="ECO:0000256" key="9">
    <source>
        <dbReference type="RuleBase" id="RU361183"/>
    </source>
</evidence>
<keyword evidence="12" id="KW-1185">Reference proteome</keyword>
<keyword evidence="5 8" id="KW-0482">Metalloprotease</keyword>
<dbReference type="InterPro" id="IPR024079">
    <property type="entry name" value="MetalloPept_cat_dom_sf"/>
</dbReference>
<evidence type="ECO:0000256" key="6">
    <source>
        <dbReference type="ARBA" id="ARBA00023157"/>
    </source>
</evidence>
<dbReference type="CDD" id="cd04280">
    <property type="entry name" value="ZnMc_astacin_like"/>
    <property type="match status" value="1"/>
</dbReference>
<dbReference type="SMART" id="SM00042">
    <property type="entry name" value="CUB"/>
    <property type="match status" value="1"/>
</dbReference>
<dbReference type="CDD" id="cd00041">
    <property type="entry name" value="CUB"/>
    <property type="match status" value="1"/>
</dbReference>
<comment type="caution">
    <text evidence="7">Lacks conserved residue(s) required for the propagation of feature annotation.</text>
</comment>
<dbReference type="GO" id="GO:0006508">
    <property type="term" value="P:proteolysis"/>
    <property type="evidence" value="ECO:0007669"/>
    <property type="project" value="UniProtKB-KW"/>
</dbReference>
<dbReference type="GO" id="GO:0004222">
    <property type="term" value="F:metalloendopeptidase activity"/>
    <property type="evidence" value="ECO:0007669"/>
    <property type="project" value="UniProtKB-UniRule"/>
</dbReference>
<evidence type="ECO:0000256" key="7">
    <source>
        <dbReference type="PROSITE-ProRule" id="PRU00059"/>
    </source>
</evidence>
<keyword evidence="1 8" id="KW-0645">Protease</keyword>
<name>A0A1S3HUY7_LINAN</name>
<dbReference type="SMART" id="SM00235">
    <property type="entry name" value="ZnMc"/>
    <property type="match status" value="1"/>
</dbReference>
<dbReference type="PANTHER" id="PTHR10127:SF780">
    <property type="entry name" value="METALLOENDOPEPTIDASE"/>
    <property type="match status" value="1"/>
</dbReference>
<dbReference type="Gene3D" id="3.40.390.10">
    <property type="entry name" value="Collagenase (Catalytic Domain)"/>
    <property type="match status" value="1"/>
</dbReference>
<reference evidence="13" key="1">
    <citation type="submission" date="2025-08" db="UniProtKB">
        <authorList>
            <consortium name="RefSeq"/>
        </authorList>
    </citation>
    <scope>IDENTIFICATION</scope>
    <source>
        <tissue evidence="13">Gonads</tissue>
    </source>
</reference>
<keyword evidence="2 8" id="KW-0479">Metal-binding</keyword>
<dbReference type="PROSITE" id="PS51864">
    <property type="entry name" value="ASTACIN"/>
    <property type="match status" value="1"/>
</dbReference>
<evidence type="ECO:0000256" key="2">
    <source>
        <dbReference type="ARBA" id="ARBA00022723"/>
    </source>
</evidence>
<dbReference type="Pfam" id="PF01400">
    <property type="entry name" value="Astacin"/>
    <property type="match status" value="1"/>
</dbReference>
<feature type="domain" description="Peptidase M12A" evidence="11">
    <location>
        <begin position="17"/>
        <end position="227"/>
    </location>
</feature>
<dbReference type="InterPro" id="IPR035914">
    <property type="entry name" value="Sperma_CUB_dom_sf"/>
</dbReference>
<evidence type="ECO:0000313" key="12">
    <source>
        <dbReference type="Proteomes" id="UP000085678"/>
    </source>
</evidence>
<dbReference type="OrthoDB" id="6161215at2759"/>
<protein>
    <recommendedName>
        <fullName evidence="9">Metalloendopeptidase</fullName>
        <ecNumber evidence="9">3.4.24.-</ecNumber>
    </recommendedName>
</protein>
<feature type="binding site" evidence="8">
    <location>
        <position position="130"/>
    </location>
    <ligand>
        <name>Zn(2+)</name>
        <dbReference type="ChEBI" id="CHEBI:29105"/>
        <note>catalytic</note>
    </ligand>
</feature>